<organism evidence="8 9">
    <name type="scientific">Hyphomonas atlantica</name>
    <dbReference type="NCBI Taxonomy" id="1280948"/>
    <lineage>
        <taxon>Bacteria</taxon>
        <taxon>Pseudomonadati</taxon>
        <taxon>Pseudomonadota</taxon>
        <taxon>Alphaproteobacteria</taxon>
        <taxon>Hyphomonadales</taxon>
        <taxon>Hyphomonadaceae</taxon>
        <taxon>Hyphomonas</taxon>
    </lineage>
</organism>
<feature type="transmembrane region" description="Helical" evidence="6">
    <location>
        <begin position="94"/>
        <end position="114"/>
    </location>
</feature>
<comment type="similarity">
    <text evidence="6">Belongs to the TVP38/TMEM64 family.</text>
</comment>
<name>A0A356W9E3_9PROT</name>
<sequence>MAGDGPSDRKRTKILLTVLILVGLVAAYGALSWSGALDEMMNSETLRKHVENLGLFGPLGVVILMSLAIVLNPIPSAPIALAAGAAYGHFWGTVYVAVGAEIGALIAFGIARLVGYDVLRRWLGRGLSLGVFGSQNALMAVVFLSRLLPFISFDLVSYAAGLSPLKWWRFAVATMAGIIPASFLLAHFGGEMASLDSARVVEAVVALGALTALPIAGKLIWDRVRKKSVRTEGNE</sequence>
<dbReference type="Pfam" id="PF09335">
    <property type="entry name" value="VTT_dom"/>
    <property type="match status" value="1"/>
</dbReference>
<evidence type="ECO:0000256" key="3">
    <source>
        <dbReference type="ARBA" id="ARBA00022692"/>
    </source>
</evidence>
<evidence type="ECO:0000259" key="7">
    <source>
        <dbReference type="Pfam" id="PF09335"/>
    </source>
</evidence>
<evidence type="ECO:0000313" key="8">
    <source>
        <dbReference type="EMBL" id="HBQ50301.1"/>
    </source>
</evidence>
<dbReference type="InterPro" id="IPR015414">
    <property type="entry name" value="TMEM64"/>
</dbReference>
<keyword evidence="3 6" id="KW-0812">Transmembrane</keyword>
<proteinExistence type="inferred from homology"/>
<protein>
    <recommendedName>
        <fullName evidence="6">TVP38/TMEM64 family membrane protein</fullName>
    </recommendedName>
</protein>
<keyword evidence="2 6" id="KW-1003">Cell membrane</keyword>
<dbReference type="PANTHER" id="PTHR12677:SF59">
    <property type="entry name" value="GOLGI APPARATUS MEMBRANE PROTEIN TVP38-RELATED"/>
    <property type="match status" value="1"/>
</dbReference>
<feature type="transmembrane region" description="Helical" evidence="6">
    <location>
        <begin position="14"/>
        <end position="33"/>
    </location>
</feature>
<comment type="caution">
    <text evidence="8">The sequence shown here is derived from an EMBL/GenBank/DDBJ whole genome shotgun (WGS) entry which is preliminary data.</text>
</comment>
<dbReference type="AlphaFoldDB" id="A0A356W9E3"/>
<evidence type="ECO:0000256" key="4">
    <source>
        <dbReference type="ARBA" id="ARBA00022989"/>
    </source>
</evidence>
<evidence type="ECO:0000313" key="9">
    <source>
        <dbReference type="Proteomes" id="UP000263957"/>
    </source>
</evidence>
<comment type="subcellular location">
    <subcellularLocation>
        <location evidence="1 6">Cell membrane</location>
        <topology evidence="1 6">Multi-pass membrane protein</topology>
    </subcellularLocation>
</comment>
<keyword evidence="5 6" id="KW-0472">Membrane</keyword>
<feature type="transmembrane region" description="Helical" evidence="6">
    <location>
        <begin position="53"/>
        <end position="74"/>
    </location>
</feature>
<keyword evidence="4 6" id="KW-1133">Transmembrane helix</keyword>
<dbReference type="InterPro" id="IPR032816">
    <property type="entry name" value="VTT_dom"/>
</dbReference>
<gene>
    <name evidence="8" type="ORF">DD728_15735</name>
</gene>
<evidence type="ECO:0000256" key="6">
    <source>
        <dbReference type="RuleBase" id="RU366058"/>
    </source>
</evidence>
<feature type="transmembrane region" description="Helical" evidence="6">
    <location>
        <begin position="167"/>
        <end position="188"/>
    </location>
</feature>
<dbReference type="Proteomes" id="UP000263957">
    <property type="component" value="Unassembled WGS sequence"/>
</dbReference>
<evidence type="ECO:0000256" key="1">
    <source>
        <dbReference type="ARBA" id="ARBA00004651"/>
    </source>
</evidence>
<dbReference type="GO" id="GO:0005886">
    <property type="term" value="C:plasma membrane"/>
    <property type="evidence" value="ECO:0007669"/>
    <property type="project" value="UniProtKB-SubCell"/>
</dbReference>
<dbReference type="PANTHER" id="PTHR12677">
    <property type="entry name" value="GOLGI APPARATUS MEMBRANE PROTEIN TVP38-RELATED"/>
    <property type="match status" value="1"/>
</dbReference>
<evidence type="ECO:0000256" key="5">
    <source>
        <dbReference type="ARBA" id="ARBA00023136"/>
    </source>
</evidence>
<evidence type="ECO:0000256" key="2">
    <source>
        <dbReference type="ARBA" id="ARBA00022475"/>
    </source>
</evidence>
<accession>A0A356W9E3</accession>
<feature type="domain" description="VTT" evidence="7">
    <location>
        <begin position="74"/>
        <end position="189"/>
    </location>
</feature>
<dbReference type="EMBL" id="DOGS01000319">
    <property type="protein sequence ID" value="HBQ50301.1"/>
    <property type="molecule type" value="Genomic_DNA"/>
</dbReference>
<reference evidence="8 9" key="1">
    <citation type="journal article" date="2018" name="Nat. Biotechnol.">
        <title>A standardized bacterial taxonomy based on genome phylogeny substantially revises the tree of life.</title>
        <authorList>
            <person name="Parks D.H."/>
            <person name="Chuvochina M."/>
            <person name="Waite D.W."/>
            <person name="Rinke C."/>
            <person name="Skarshewski A."/>
            <person name="Chaumeil P.A."/>
            <person name="Hugenholtz P."/>
        </authorList>
    </citation>
    <scope>NUCLEOTIDE SEQUENCE [LARGE SCALE GENOMIC DNA]</scope>
    <source>
        <strain evidence="8">UBA10378</strain>
    </source>
</reference>
<feature type="transmembrane region" description="Helical" evidence="6">
    <location>
        <begin position="126"/>
        <end position="147"/>
    </location>
</feature>